<reference evidence="6" key="2">
    <citation type="submission" date="2025-09" db="UniProtKB">
        <authorList>
            <consortium name="Ensembl"/>
        </authorList>
    </citation>
    <scope>IDENTIFICATION</scope>
</reference>
<name>A0A8D2LKT5_VARKO</name>
<dbReference type="GO" id="GO:0031267">
    <property type="term" value="F:small GTPase binding"/>
    <property type="evidence" value="ECO:0007669"/>
    <property type="project" value="TreeGrafter"/>
</dbReference>
<dbReference type="GO" id="GO:1990423">
    <property type="term" value="C:RZZ complex"/>
    <property type="evidence" value="ECO:0007669"/>
    <property type="project" value="TreeGrafter"/>
</dbReference>
<sequence>MWNNVEFLTSDDTGSGQLSIHSRQECGSTLYQMNALIKVAASEKVLSNPELYAGSSGAGCVVAVDRTVLVLDSICQSLQLCIQFEAEVDVVGLCQEGQFLVAGERSGNLHLIHVSSKQTLLTNVCTFGNTCYLTLYLVFGYFIGIYHAFILTNNGFFCVMHLPLAKTQEVSNVCRTFVLQLQGEVEMCFISTKDYHTSGCLTSVAEQTTNRITLIIGVNRIILWNSFNVLSLWDVYSLTLIWNCPTVDIEEFLLTSESDSSAMRNIVVFSLPAMHQLYSLEVTNTSSLVQSGINTVGLCRILRGEAVVKGNSYVPISFLVMRCLTEALPENRLSRLLHKHKFTEAENFAVQFGLEIELVYKVKVSSILEKLVTESTAGGGQAAWLDLVAQAKETLNKIKDNQFVLEYCINMPWPTYETAQEMLYYARSRDYFPDMYFCPSQVLRAQAKLTTFYGAFGLEKYSGTAWIEFLNNQNIFKEILSQLKEGNLSCAQYLWLRHQADFKSDFSMDMLDDLLSTVRTAVSRKELCRWFKDVVIPFVRQVIPHGQRKIAKWLEQGARNLELTDKANWPENGLEMAQVFFNSKAPGEIGLASSCHWRSLEYWNWNFPSLLPWLVSALQGLVDLYRKYNCRLALCDFEKQNANAIVFRMLDKVLAAELIPATLEKYIEPYMCHRNLEKDEILLQYIKDLLQRYCTRSTSVLDTTWEAKAIAVLGCMSNIDVRVLEIMHGAVVPWSPGVEQLVQQYLGTDHEKVALLHEGYRLMEMKTLLRSYGVRDTNLLNDKQMILYILKQEKPSSLEDALKLVNAYMLPSAEVYLWWIVDLIHKGKGEEVVTLLKSLPAAEALEVAEKMLIWGRLVLETQLDDHEEEVTFVKQIASHLYPFFLPSSYFMYLQENFNICISVKDYWNPSLMSQLLEENIEIYERTGRARKMEAGDACLEESSVRRPLTRLRLYRLALLLRRTEHAMASALVLRAFENGRVEEALEICRYFYEYYHNEQTGELLFLACQKLCHMLCSDSLMVIPEGLNLPAVIKEMACQAAVLCNPDLSLDVLELCKYALFAHEIYGKCQIEDYGFTSKTASLGADKDPYLEWTFDNFFTEDGAVLDFPAVLPFAYEIMSLNFPPAGKSLSFSCRNPTSALLSRLQECSQYELALGLTISSFRSFFQHVISNNMDIGLGEKVCLSRGSASEVRGIVTTLLHKIFNSHQIDLNLALGYCTLLPKEIIFEKLWDIINKTPQNYTKILAAGLVGTQLASQYEETKEKEAFEELITDAEWGIQLGKLGISFQNLFRMPSARKKELLKTLAQHPDVTTELILKYCRTFLLDTDAALQLYIKTHVQNTGAACAEGGPAGDAGKQQRRACAAARAAETLPLLSSTSGLVASLSAMLHKLDPYDYETIESLLTIIEKAGGRAKGLPLNWALMLLKHLKSYKRISAPGDLEHRYVFEQAIPLSPAAQTRLPFHLIFFQTSHCFWKIICNLSAFPPKVSLDTLYMSAANHVFQGKVKPKLLELTRSGRVLVPNKEMAKTMQAVQSYLLSIANPEWATALAHKIAQELPVGPTKVLALKICLGLAEKWLKNTAATVQNAHEKAQAHLKNLQVQHRRSATEAVLTAHKLSSEEHRKLIGKPANLVILLYQHRSIADRAQDPSSRDHPDIHAAAREIAEINDLDMKKIWDMLLEKWLCPNTLPTDVSVPFPERSMFALFCRVLYLLQLHPVDYSLRILYECTVSAVSPIGVNQLTFAHRSRALRCLLCLADPRAVEALFKKPVKKVKHFLKCLIHLTVLENLNIPYTYESFHSAPKEGLIKGLWKNHSHEPTAVKLVTELSLEYSVYNAQLWNGLLQKLISFNMIPYLRKVLAEITGIYSLWQVREIFNLCPVLADLDLTAIARQYSKTGQTALALGCLLLMPQPEKRSEQIQVSDHTGRTLCSLSHCRHLIRSLILDYIMNKKYEEFANPKYFPLLNLPEMGPDRMKGLVEKLVNKNR</sequence>
<keyword evidence="7" id="KW-1185">Reference proteome</keyword>
<organism evidence="6 7">
    <name type="scientific">Varanus komodoensis</name>
    <name type="common">Komodo dragon</name>
    <dbReference type="NCBI Taxonomy" id="61221"/>
    <lineage>
        <taxon>Eukaryota</taxon>
        <taxon>Metazoa</taxon>
        <taxon>Chordata</taxon>
        <taxon>Craniata</taxon>
        <taxon>Vertebrata</taxon>
        <taxon>Euteleostomi</taxon>
        <taxon>Lepidosauria</taxon>
        <taxon>Squamata</taxon>
        <taxon>Bifurcata</taxon>
        <taxon>Unidentata</taxon>
        <taxon>Episquamata</taxon>
        <taxon>Toxicofera</taxon>
        <taxon>Anguimorpha</taxon>
        <taxon>Paleoanguimorpha</taxon>
        <taxon>Varanoidea</taxon>
        <taxon>Varanidae</taxon>
        <taxon>Varanus</taxon>
    </lineage>
</organism>
<evidence type="ECO:0000259" key="4">
    <source>
        <dbReference type="Pfam" id="PF24516"/>
    </source>
</evidence>
<dbReference type="Pfam" id="PF24515">
    <property type="entry name" value="ARM_KNTC1_3rd"/>
    <property type="match status" value="1"/>
</dbReference>
<dbReference type="OMA" id="FYELYLC"/>
<evidence type="ECO:0000259" key="5">
    <source>
        <dbReference type="Pfam" id="PF24520"/>
    </source>
</evidence>
<feature type="domain" description="KNTC1 third ARM-repeats" evidence="3">
    <location>
        <begin position="1195"/>
        <end position="1404"/>
    </location>
</feature>
<evidence type="ECO:0000259" key="3">
    <source>
        <dbReference type="Pfam" id="PF24515"/>
    </source>
</evidence>
<dbReference type="GO" id="GO:0007094">
    <property type="term" value="P:mitotic spindle assembly checkpoint signaling"/>
    <property type="evidence" value="ECO:0007669"/>
    <property type="project" value="TreeGrafter"/>
</dbReference>
<dbReference type="InterPro" id="IPR055405">
    <property type="entry name" value="ARM_KNTC1_3rd"/>
</dbReference>
<dbReference type="Pfam" id="PF24516">
    <property type="entry name" value="ARM_KNTC1_2nd"/>
    <property type="match status" value="1"/>
</dbReference>
<dbReference type="InterPro" id="IPR055404">
    <property type="entry name" value="ARM_KNTC1_2nd"/>
</dbReference>
<dbReference type="GO" id="GO:0000070">
    <property type="term" value="P:mitotic sister chromatid segregation"/>
    <property type="evidence" value="ECO:0007669"/>
    <property type="project" value="TreeGrafter"/>
</dbReference>
<feature type="domain" description="KNTC1 second ARM-repeats" evidence="4">
    <location>
        <begin position="680"/>
        <end position="839"/>
    </location>
</feature>
<dbReference type="GO" id="GO:0005828">
    <property type="term" value="C:kinetochore microtubule"/>
    <property type="evidence" value="ECO:0007669"/>
    <property type="project" value="TreeGrafter"/>
</dbReference>
<dbReference type="Proteomes" id="UP000694545">
    <property type="component" value="Unplaced"/>
</dbReference>
<dbReference type="Pfam" id="PF24520">
    <property type="entry name" value="ARM_KNTC1_1st"/>
    <property type="match status" value="1"/>
</dbReference>
<dbReference type="Pfam" id="PF24506">
    <property type="entry name" value="KNTC1_N"/>
    <property type="match status" value="2"/>
</dbReference>
<dbReference type="PANTHER" id="PTHR15688:SF1">
    <property type="entry name" value="KINETOCHORE-ASSOCIATED PROTEIN 1"/>
    <property type="match status" value="1"/>
</dbReference>
<proteinExistence type="predicted"/>
<dbReference type="Ensembl" id="ENSVKKT00000024125.1">
    <property type="protein sequence ID" value="ENSVKKP00000023543.1"/>
    <property type="gene ID" value="ENSVKKG00000015579.1"/>
</dbReference>
<dbReference type="InterPro" id="IPR055402">
    <property type="entry name" value="KNTC1_N"/>
</dbReference>
<feature type="domain" description="KNTC1 first ARM-repeats" evidence="5">
    <location>
        <begin position="335"/>
        <end position="574"/>
    </location>
</feature>
<feature type="domain" description="KNTC1 N-terminal" evidence="2">
    <location>
        <begin position="225"/>
        <end position="326"/>
    </location>
</feature>
<dbReference type="Pfam" id="PF10493">
    <property type="entry name" value="Rod_C"/>
    <property type="match status" value="2"/>
</dbReference>
<evidence type="ECO:0000313" key="7">
    <source>
        <dbReference type="Proteomes" id="UP000694545"/>
    </source>
</evidence>
<feature type="domain" description="RZZ complex subunit KNTC1/ROD C-terminal" evidence="1">
    <location>
        <begin position="1877"/>
        <end position="1920"/>
    </location>
</feature>
<reference evidence="6" key="1">
    <citation type="submission" date="2025-08" db="UniProtKB">
        <authorList>
            <consortium name="Ensembl"/>
        </authorList>
    </citation>
    <scope>IDENTIFICATION</scope>
</reference>
<dbReference type="InterPro" id="IPR019527">
    <property type="entry name" value="RZZ-complex_KNTC1/ROD_C"/>
</dbReference>
<dbReference type="GO" id="GO:1903394">
    <property type="term" value="P:protein localization to kinetochore involved in kinetochore assembly"/>
    <property type="evidence" value="ECO:0007669"/>
    <property type="project" value="TreeGrafter"/>
</dbReference>
<evidence type="ECO:0000313" key="6">
    <source>
        <dbReference type="Ensembl" id="ENSVKKP00000023543.1"/>
    </source>
</evidence>
<dbReference type="PANTHER" id="PTHR15688">
    <property type="entry name" value="KINETOCHORE-ASSOCIATED PROTEIN 1"/>
    <property type="match status" value="1"/>
</dbReference>
<dbReference type="InterPro" id="IPR052802">
    <property type="entry name" value="KNTC1"/>
</dbReference>
<dbReference type="GO" id="GO:0005737">
    <property type="term" value="C:cytoplasm"/>
    <property type="evidence" value="ECO:0007669"/>
    <property type="project" value="TreeGrafter"/>
</dbReference>
<evidence type="ECO:0000259" key="1">
    <source>
        <dbReference type="Pfam" id="PF10493"/>
    </source>
</evidence>
<protein>
    <submittedName>
        <fullName evidence="6">Kinetochore associated 1</fullName>
    </submittedName>
</protein>
<evidence type="ECO:0000259" key="2">
    <source>
        <dbReference type="Pfam" id="PF24506"/>
    </source>
</evidence>
<feature type="domain" description="RZZ complex subunit KNTC1/ROD C-terminal" evidence="1">
    <location>
        <begin position="1451"/>
        <end position="1872"/>
    </location>
</feature>
<accession>A0A8D2LKT5</accession>
<dbReference type="InterPro" id="IPR055403">
    <property type="entry name" value="ARM_KNTC1_1st"/>
</dbReference>
<feature type="domain" description="KNTC1 N-terminal" evidence="2">
    <location>
        <begin position="18"/>
        <end position="217"/>
    </location>
</feature>